<protein>
    <recommendedName>
        <fullName evidence="10">Protein ARV</fullName>
    </recommendedName>
</protein>
<dbReference type="GO" id="GO:0097036">
    <property type="term" value="P:regulation of plasma membrane sterol distribution"/>
    <property type="evidence" value="ECO:0007669"/>
    <property type="project" value="UniProtKB-UniRule"/>
</dbReference>
<keyword evidence="4 10" id="KW-0812">Transmembrane</keyword>
<proteinExistence type="inferred from homology"/>
<dbReference type="GO" id="GO:0005789">
    <property type="term" value="C:endoplasmic reticulum membrane"/>
    <property type="evidence" value="ECO:0007669"/>
    <property type="project" value="UniProtKB-SubCell"/>
</dbReference>
<dbReference type="EMBL" id="JACGWO010000005">
    <property type="protein sequence ID" value="KAK4426740.1"/>
    <property type="molecule type" value="Genomic_DNA"/>
</dbReference>
<feature type="transmembrane region" description="Helical" evidence="10">
    <location>
        <begin position="162"/>
        <end position="187"/>
    </location>
</feature>
<dbReference type="GO" id="GO:0032366">
    <property type="term" value="P:intracellular sterol transport"/>
    <property type="evidence" value="ECO:0007669"/>
    <property type="project" value="UniProtKB-UniRule"/>
</dbReference>
<comment type="caution">
    <text evidence="11">The sequence shown here is derived from an EMBL/GenBank/DDBJ whole genome shotgun (WGS) entry which is preliminary data.</text>
</comment>
<reference evidence="11" key="2">
    <citation type="journal article" date="2024" name="Plant">
        <title>Genomic evolution and insights into agronomic trait innovations of Sesamum species.</title>
        <authorList>
            <person name="Miao H."/>
            <person name="Wang L."/>
            <person name="Qu L."/>
            <person name="Liu H."/>
            <person name="Sun Y."/>
            <person name="Le M."/>
            <person name="Wang Q."/>
            <person name="Wei S."/>
            <person name="Zheng Y."/>
            <person name="Lin W."/>
            <person name="Duan Y."/>
            <person name="Cao H."/>
            <person name="Xiong S."/>
            <person name="Wang X."/>
            <person name="Wei L."/>
            <person name="Li C."/>
            <person name="Ma Q."/>
            <person name="Ju M."/>
            <person name="Zhao R."/>
            <person name="Li G."/>
            <person name="Mu C."/>
            <person name="Tian Q."/>
            <person name="Mei H."/>
            <person name="Zhang T."/>
            <person name="Gao T."/>
            <person name="Zhang H."/>
        </authorList>
    </citation>
    <scope>NUCLEOTIDE SEQUENCE</scope>
    <source>
        <strain evidence="11">3651</strain>
    </source>
</reference>
<evidence type="ECO:0000256" key="2">
    <source>
        <dbReference type="ARBA" id="ARBA00009187"/>
    </source>
</evidence>
<evidence type="ECO:0000256" key="5">
    <source>
        <dbReference type="ARBA" id="ARBA00022824"/>
    </source>
</evidence>
<comment type="similarity">
    <text evidence="2 10">Belongs to the ARV1 family.</text>
</comment>
<evidence type="ECO:0000256" key="8">
    <source>
        <dbReference type="ARBA" id="ARBA00023098"/>
    </source>
</evidence>
<dbReference type="InterPro" id="IPR007290">
    <property type="entry name" value="Arv1"/>
</dbReference>
<evidence type="ECO:0000256" key="1">
    <source>
        <dbReference type="ARBA" id="ARBA00004477"/>
    </source>
</evidence>
<dbReference type="GO" id="GO:0016125">
    <property type="term" value="P:sterol metabolic process"/>
    <property type="evidence" value="ECO:0007669"/>
    <property type="project" value="UniProtKB-UniRule"/>
</dbReference>
<evidence type="ECO:0000313" key="11">
    <source>
        <dbReference type="EMBL" id="KAK4426740.1"/>
    </source>
</evidence>
<keyword evidence="12" id="KW-1185">Reference proteome</keyword>
<dbReference type="GO" id="GO:0032541">
    <property type="term" value="C:cortical endoplasmic reticulum"/>
    <property type="evidence" value="ECO:0007669"/>
    <property type="project" value="TreeGrafter"/>
</dbReference>
<keyword evidence="8 10" id="KW-0443">Lipid metabolism</keyword>
<feature type="transmembrane region" description="Helical" evidence="10">
    <location>
        <begin position="90"/>
        <end position="109"/>
    </location>
</feature>
<dbReference type="GO" id="GO:0005794">
    <property type="term" value="C:Golgi apparatus"/>
    <property type="evidence" value="ECO:0007669"/>
    <property type="project" value="TreeGrafter"/>
</dbReference>
<evidence type="ECO:0000256" key="10">
    <source>
        <dbReference type="RuleBase" id="RU368065"/>
    </source>
</evidence>
<accession>A0AAE2CLM6</accession>
<comment type="function">
    <text evidence="10">Mediator of sterol homeostasis involved in sterol uptake, trafficking and distribution into membranes.</text>
</comment>
<keyword evidence="3 10" id="KW-0813">Transport</keyword>
<sequence>METCGTTSKEEGTTDFRCVQCGLPVKTLYIQYSPGNIRLMKCGNCKAVADEYIECEVMILIIDLILHKPKAYRHLFYNMFSKETVNLESLLWKSVLAYLILDIYRMWVLSTNEKEWPSRASVASLLLEFGKMLAGVIFGNLIFLCVLLHATRKFMKASTGFYGWKQIVLVVLVSSYFKIFLMAMMVWEFPSSVIFIIDIFVISSNIVALKVITNSVMMRCLAACAIAHEINGLQVSLTLRLKIAACKVISHICDCKTVEDGIVTGLEVDREIGLVNLRGGVETRGGGEALVVCEWRWWWWVAKGQALRRHRPVVAQVKEDNLCYVKKQYTPPEILLLLSQFAEESVGCFP</sequence>
<evidence type="ECO:0000256" key="3">
    <source>
        <dbReference type="ARBA" id="ARBA00022448"/>
    </source>
</evidence>
<dbReference type="Pfam" id="PF04161">
    <property type="entry name" value="Arv1"/>
    <property type="match status" value="1"/>
</dbReference>
<evidence type="ECO:0000256" key="6">
    <source>
        <dbReference type="ARBA" id="ARBA00022989"/>
    </source>
</evidence>
<evidence type="ECO:0000313" key="12">
    <source>
        <dbReference type="Proteomes" id="UP001293254"/>
    </source>
</evidence>
<keyword evidence="10" id="KW-0746">Sphingolipid metabolism</keyword>
<dbReference type="PANTHER" id="PTHR14467:SF0">
    <property type="entry name" value="PROTEIN ARV1"/>
    <property type="match status" value="1"/>
</dbReference>
<name>A0AAE2CLM6_9LAMI</name>
<dbReference type="PANTHER" id="PTHR14467">
    <property type="entry name" value="ARV1"/>
    <property type="match status" value="1"/>
</dbReference>
<feature type="transmembrane region" description="Helical" evidence="10">
    <location>
        <begin position="193"/>
        <end position="212"/>
    </location>
</feature>
<dbReference type="Proteomes" id="UP001293254">
    <property type="component" value="Unassembled WGS sequence"/>
</dbReference>
<keyword evidence="9 10" id="KW-0472">Membrane</keyword>
<evidence type="ECO:0000256" key="4">
    <source>
        <dbReference type="ARBA" id="ARBA00022692"/>
    </source>
</evidence>
<reference evidence="11" key="1">
    <citation type="submission" date="2020-06" db="EMBL/GenBank/DDBJ databases">
        <authorList>
            <person name="Li T."/>
            <person name="Hu X."/>
            <person name="Zhang T."/>
            <person name="Song X."/>
            <person name="Zhang H."/>
            <person name="Dai N."/>
            <person name="Sheng W."/>
            <person name="Hou X."/>
            <person name="Wei L."/>
        </authorList>
    </citation>
    <scope>NUCLEOTIDE SEQUENCE</scope>
    <source>
        <strain evidence="11">3651</strain>
        <tissue evidence="11">Leaf</tissue>
    </source>
</reference>
<keyword evidence="7 10" id="KW-0445">Lipid transport</keyword>
<gene>
    <name evidence="11" type="ORF">Salat_1442700</name>
</gene>
<evidence type="ECO:0000256" key="9">
    <source>
        <dbReference type="ARBA" id="ARBA00023136"/>
    </source>
</evidence>
<feature type="transmembrane region" description="Helical" evidence="10">
    <location>
        <begin position="129"/>
        <end position="150"/>
    </location>
</feature>
<dbReference type="GO" id="GO:0006665">
    <property type="term" value="P:sphingolipid metabolic process"/>
    <property type="evidence" value="ECO:0007669"/>
    <property type="project" value="UniProtKB-UniRule"/>
</dbReference>
<dbReference type="AlphaFoldDB" id="A0AAE2CLM6"/>
<evidence type="ECO:0000256" key="7">
    <source>
        <dbReference type="ARBA" id="ARBA00023055"/>
    </source>
</evidence>
<comment type="subcellular location">
    <subcellularLocation>
        <location evidence="1 10">Endoplasmic reticulum membrane</location>
        <topology evidence="1 10">Multi-pass membrane protein</topology>
    </subcellularLocation>
</comment>
<keyword evidence="5 10" id="KW-0256">Endoplasmic reticulum</keyword>
<comment type="function">
    <text evidence="10">Regulates also the sphingolipid metabolism.</text>
</comment>
<keyword evidence="6 10" id="KW-1133">Transmembrane helix</keyword>
<organism evidence="11 12">
    <name type="scientific">Sesamum alatum</name>
    <dbReference type="NCBI Taxonomy" id="300844"/>
    <lineage>
        <taxon>Eukaryota</taxon>
        <taxon>Viridiplantae</taxon>
        <taxon>Streptophyta</taxon>
        <taxon>Embryophyta</taxon>
        <taxon>Tracheophyta</taxon>
        <taxon>Spermatophyta</taxon>
        <taxon>Magnoliopsida</taxon>
        <taxon>eudicotyledons</taxon>
        <taxon>Gunneridae</taxon>
        <taxon>Pentapetalae</taxon>
        <taxon>asterids</taxon>
        <taxon>lamiids</taxon>
        <taxon>Lamiales</taxon>
        <taxon>Pedaliaceae</taxon>
        <taxon>Sesamum</taxon>
    </lineage>
</organism>